<evidence type="ECO:0000256" key="3">
    <source>
        <dbReference type="SAM" id="Phobius"/>
    </source>
</evidence>
<keyword evidence="3" id="KW-0472">Membrane</keyword>
<dbReference type="InterPro" id="IPR051848">
    <property type="entry name" value="PGIP"/>
</dbReference>
<dbReference type="OrthoDB" id="676979at2759"/>
<reference evidence="4 5" key="1">
    <citation type="journal article" date="2017" name="Mol. Ecol.">
        <title>Comparative and population genomic landscape of Phellinus noxius: A hypervariable fungus causing root rot in trees.</title>
        <authorList>
            <person name="Chung C.L."/>
            <person name="Lee T.J."/>
            <person name="Akiba M."/>
            <person name="Lee H.H."/>
            <person name="Kuo T.H."/>
            <person name="Liu D."/>
            <person name="Ke H.M."/>
            <person name="Yokoi T."/>
            <person name="Roa M.B."/>
            <person name="Lu M.J."/>
            <person name="Chang Y.Y."/>
            <person name="Ann P.J."/>
            <person name="Tsai J.N."/>
            <person name="Chen C.Y."/>
            <person name="Tzean S.S."/>
            <person name="Ota Y."/>
            <person name="Hattori T."/>
            <person name="Sahashi N."/>
            <person name="Liou R.F."/>
            <person name="Kikuchi T."/>
            <person name="Tsai I.J."/>
        </authorList>
    </citation>
    <scope>NUCLEOTIDE SEQUENCE [LARGE SCALE GENOMIC DNA]</scope>
    <source>
        <strain evidence="4 5">FFPRI411160</strain>
    </source>
</reference>
<proteinExistence type="predicted"/>
<dbReference type="SUPFAM" id="SSF52058">
    <property type="entry name" value="L domain-like"/>
    <property type="match status" value="1"/>
</dbReference>
<evidence type="ECO:0000313" key="4">
    <source>
        <dbReference type="EMBL" id="PAV24239.1"/>
    </source>
</evidence>
<dbReference type="Proteomes" id="UP000217199">
    <property type="component" value="Unassembled WGS sequence"/>
</dbReference>
<gene>
    <name evidence="4" type="ORF">PNOK_0130700</name>
</gene>
<evidence type="ECO:0008006" key="6">
    <source>
        <dbReference type="Google" id="ProtNLM"/>
    </source>
</evidence>
<keyword evidence="5" id="KW-1185">Reference proteome</keyword>
<dbReference type="InParanoid" id="A0A286UXB5"/>
<feature type="region of interest" description="Disordered" evidence="2">
    <location>
        <begin position="1"/>
        <end position="26"/>
    </location>
</feature>
<dbReference type="STRING" id="2282107.A0A286UXB5"/>
<dbReference type="Gene3D" id="3.80.10.10">
    <property type="entry name" value="Ribonuclease Inhibitor"/>
    <property type="match status" value="1"/>
</dbReference>
<keyword evidence="3" id="KW-0812">Transmembrane</keyword>
<evidence type="ECO:0000313" key="5">
    <source>
        <dbReference type="Proteomes" id="UP000217199"/>
    </source>
</evidence>
<protein>
    <recommendedName>
        <fullName evidence="6">L domain-like protein</fullName>
    </recommendedName>
</protein>
<comment type="caution">
    <text evidence="4">The sequence shown here is derived from an EMBL/GenBank/DDBJ whole genome shotgun (WGS) entry which is preliminary data.</text>
</comment>
<dbReference type="AlphaFoldDB" id="A0A286UXB5"/>
<comment type="subcellular location">
    <subcellularLocation>
        <location evidence="1">Cell envelope</location>
    </subcellularLocation>
</comment>
<dbReference type="PANTHER" id="PTHR48059:SF30">
    <property type="entry name" value="OS06G0587000 PROTEIN"/>
    <property type="match status" value="1"/>
</dbReference>
<dbReference type="EMBL" id="NBII01000001">
    <property type="protein sequence ID" value="PAV24239.1"/>
    <property type="molecule type" value="Genomic_DNA"/>
</dbReference>
<accession>A0A286UXB5</accession>
<dbReference type="InterPro" id="IPR032675">
    <property type="entry name" value="LRR_dom_sf"/>
</dbReference>
<name>A0A286UXB5_9AGAM</name>
<evidence type="ECO:0000256" key="2">
    <source>
        <dbReference type="SAM" id="MobiDB-lite"/>
    </source>
</evidence>
<evidence type="ECO:0000256" key="1">
    <source>
        <dbReference type="ARBA" id="ARBA00004196"/>
    </source>
</evidence>
<dbReference type="PANTHER" id="PTHR48059">
    <property type="entry name" value="POLYGALACTURONASE INHIBITOR 1"/>
    <property type="match status" value="1"/>
</dbReference>
<organism evidence="4 5">
    <name type="scientific">Pyrrhoderma noxium</name>
    <dbReference type="NCBI Taxonomy" id="2282107"/>
    <lineage>
        <taxon>Eukaryota</taxon>
        <taxon>Fungi</taxon>
        <taxon>Dikarya</taxon>
        <taxon>Basidiomycota</taxon>
        <taxon>Agaricomycotina</taxon>
        <taxon>Agaricomycetes</taxon>
        <taxon>Hymenochaetales</taxon>
        <taxon>Hymenochaetaceae</taxon>
        <taxon>Pyrrhoderma</taxon>
    </lineage>
</organism>
<feature type="transmembrane region" description="Helical" evidence="3">
    <location>
        <begin position="100"/>
        <end position="121"/>
    </location>
</feature>
<keyword evidence="3" id="KW-1133">Transmembrane helix</keyword>
<sequence length="453" mass="47786">MGTPEPLRTDYPFSNAHSSSPRSLESGIRRFAQPKARSGIRGLLSRMFTRSSQQDLDIPIQECPGMSGTSSELEEPSRLKKRNVPPCHCLDKQQKRKRQLFLIILIIILLYLLGNMVAVNIQVFSTRSSSNGHSLSAVQSLCLAEFTVNAAVNASTYPCSSCLPVLQTISEGASFLSQEDRSTLQNSLQFCGLRSLVIASGASSQASFINGGWIQDTSFCSWSGVGCDGEGRVSSLELTFPNVPSIIPSGIGALTALQTLKVTGDGNIPAGSLPDSFTNLTSIQSLDIESTAIDALPSNLFSSGSLESLTSLSFVKNPNLGNSVTNIGNLRLQTLVINDQALSVSISDLLHGENLQGTLETLSITSASLNTTLPSLSGFSSLKELHLDFDNLSGSVPSDAFPSSIQILSLKNNTALTGSLPNSLCSSISLSTCILAGTSLSLGHGCGVCTLSS</sequence>